<comment type="similarity">
    <text evidence="3">Belongs to the uridine kinase family.</text>
</comment>
<dbReference type="Pfam" id="PF00485">
    <property type="entry name" value="PRK"/>
    <property type="match status" value="1"/>
</dbReference>
<dbReference type="InterPro" id="IPR029057">
    <property type="entry name" value="PRTase-like"/>
</dbReference>
<dbReference type="InterPro" id="IPR000836">
    <property type="entry name" value="PRTase_dom"/>
</dbReference>
<gene>
    <name evidence="12 14 15" type="ORF">SRAE_2000519400</name>
</gene>
<feature type="domain" description="Phosphoribulokinase/uridine kinase" evidence="10">
    <location>
        <begin position="84"/>
        <end position="267"/>
    </location>
</feature>
<dbReference type="PRINTS" id="PR00988">
    <property type="entry name" value="URIDINKINASE"/>
</dbReference>
<comment type="catalytic activity">
    <reaction evidence="9">
        <text>uridine + ATP = UMP + ADP + H(+)</text>
        <dbReference type="Rhea" id="RHEA:16825"/>
        <dbReference type="ChEBI" id="CHEBI:15378"/>
        <dbReference type="ChEBI" id="CHEBI:16704"/>
        <dbReference type="ChEBI" id="CHEBI:30616"/>
        <dbReference type="ChEBI" id="CHEBI:57865"/>
        <dbReference type="ChEBI" id="CHEBI:456216"/>
        <dbReference type="EC" id="2.7.1.48"/>
    </reaction>
</comment>
<evidence type="ECO:0000256" key="6">
    <source>
        <dbReference type="ARBA" id="ARBA00022741"/>
    </source>
</evidence>
<dbReference type="SUPFAM" id="SSF52540">
    <property type="entry name" value="P-loop containing nucleoside triphosphate hydrolases"/>
    <property type="match status" value="1"/>
</dbReference>
<keyword evidence="5" id="KW-0808">Transferase</keyword>
<comment type="catalytic activity">
    <reaction evidence="8">
        <text>cytidine + ATP = CMP + ADP + H(+)</text>
        <dbReference type="Rhea" id="RHEA:24674"/>
        <dbReference type="ChEBI" id="CHEBI:15378"/>
        <dbReference type="ChEBI" id="CHEBI:17562"/>
        <dbReference type="ChEBI" id="CHEBI:30616"/>
        <dbReference type="ChEBI" id="CHEBI:60377"/>
        <dbReference type="ChEBI" id="CHEBI:456216"/>
        <dbReference type="EC" id="2.7.1.48"/>
    </reaction>
</comment>
<dbReference type="PANTHER" id="PTHR10285">
    <property type="entry name" value="URIDINE KINASE"/>
    <property type="match status" value="1"/>
</dbReference>
<dbReference type="InterPro" id="IPR027417">
    <property type="entry name" value="P-loop_NTPase"/>
</dbReference>
<reference evidence="14" key="2">
    <citation type="submission" date="2020-12" db="UniProtKB">
        <authorList>
            <consortium name="WormBaseParasite"/>
        </authorList>
    </citation>
    <scope>IDENTIFICATION</scope>
</reference>
<protein>
    <recommendedName>
        <fullName evidence="4">uridine/cytidine kinase</fullName>
        <ecNumber evidence="4">2.7.1.48</ecNumber>
    </recommendedName>
</protein>
<dbReference type="CDD" id="cd02023">
    <property type="entry name" value="UMPK"/>
    <property type="match status" value="1"/>
</dbReference>
<keyword evidence="7 12" id="KW-0418">Kinase</keyword>
<evidence type="ECO:0000256" key="8">
    <source>
        <dbReference type="ARBA" id="ARBA00047436"/>
    </source>
</evidence>
<dbReference type="GO" id="GO:0005524">
    <property type="term" value="F:ATP binding"/>
    <property type="evidence" value="ECO:0007669"/>
    <property type="project" value="InterPro"/>
</dbReference>
<dbReference type="WBParaSite" id="SRAE_2000519400.1">
    <property type="protein sequence ID" value="SRAE_2000519400.1"/>
    <property type="gene ID" value="WBGene00265450"/>
</dbReference>
<evidence type="ECO:0000256" key="5">
    <source>
        <dbReference type="ARBA" id="ARBA00022679"/>
    </source>
</evidence>
<dbReference type="AlphaFoldDB" id="A0A090LLH1"/>
<dbReference type="NCBIfam" id="NF004018">
    <property type="entry name" value="PRK05480.1"/>
    <property type="match status" value="1"/>
</dbReference>
<organism evidence="12">
    <name type="scientific">Strongyloides ratti</name>
    <name type="common">Parasitic roundworm</name>
    <dbReference type="NCBI Taxonomy" id="34506"/>
    <lineage>
        <taxon>Eukaryota</taxon>
        <taxon>Metazoa</taxon>
        <taxon>Ecdysozoa</taxon>
        <taxon>Nematoda</taxon>
        <taxon>Chromadorea</taxon>
        <taxon>Rhabditida</taxon>
        <taxon>Tylenchina</taxon>
        <taxon>Panagrolaimomorpha</taxon>
        <taxon>Strongyloidoidea</taxon>
        <taxon>Strongyloididae</taxon>
        <taxon>Strongyloides</taxon>
    </lineage>
</organism>
<sequence length="505" mass="57281">MGENKVIPNITINECDNKCEEETDNLLQKSREISSVIRQRQTSTSKFDDIMECQLNEAMSRNIYTKGRPPWFDETGKKQSEAFVIGICGGSSSGKTTVATNIVSDMGIPWVNIVSMDSFYKVLTAEQRKHAANDDYNFDVPNALEMDLVVETLHRLKQGNSAIIPQYCFTTHSRIETASKIHYGSDVIIFEGILAFCDKRIRDMMNVKVFVDADADVRLARRLKRDTEFRGRTIESVLTQYLKFVKPAYETYCEEFKSYADIVVNNNSNDHAACQVATSFIVKKCESVLIEKGYRSSKVYKAIPFNIYLPENVLSSCLPPNLITSEKPYNKEGVYNIIKKSMISRKEFVGVSQKIIEEIGMSCLEKFKSLDKPNTAISYTVASEIIENSTFYNDPNIQKGSMLVKIQQQTNIPELFTCSFPRNIDKSKCFLFDPIISSGSVLMAIRVLLDHQVNEKDIYICGILMSDRAAKSIAYAYPNINMIVKNVELKSEIDALKPGIYQYFD</sequence>
<reference evidence="12 13" key="1">
    <citation type="submission" date="2014-09" db="EMBL/GenBank/DDBJ databases">
        <authorList>
            <person name="Martin A.A."/>
        </authorList>
    </citation>
    <scope>NUCLEOTIDE SEQUENCE</scope>
    <source>
        <strain evidence="13">ED321</strain>
        <strain evidence="12">ED321 Heterogonic</strain>
    </source>
</reference>
<dbReference type="Proteomes" id="UP000035682">
    <property type="component" value="Unplaced"/>
</dbReference>
<dbReference type="InterPro" id="IPR006083">
    <property type="entry name" value="PRK/URK"/>
</dbReference>
<evidence type="ECO:0000259" key="10">
    <source>
        <dbReference type="Pfam" id="PF00485"/>
    </source>
</evidence>
<evidence type="ECO:0000313" key="12">
    <source>
        <dbReference type="EMBL" id="CEF70565.1"/>
    </source>
</evidence>
<dbReference type="CTD" id="36382943"/>
<evidence type="ECO:0000256" key="4">
    <source>
        <dbReference type="ARBA" id="ARBA00012137"/>
    </source>
</evidence>
<keyword evidence="13" id="KW-1185">Reference proteome</keyword>
<dbReference type="OrthoDB" id="10257085at2759"/>
<dbReference type="WormBase" id="SRAE_2000519400">
    <property type="protein sequence ID" value="SRP12026"/>
    <property type="gene ID" value="WBGene00265450"/>
</dbReference>
<keyword evidence="6" id="KW-0547">Nucleotide-binding</keyword>
<dbReference type="FunFam" id="3.40.50.300:FF:000339">
    <property type="entry name" value="Uridine kinase"/>
    <property type="match status" value="1"/>
</dbReference>
<comment type="pathway">
    <text evidence="1">Pyrimidine metabolism; UMP biosynthesis via salvage pathway; UMP from uridine: step 1/1.</text>
</comment>
<dbReference type="STRING" id="34506.A0A090LLH1"/>
<evidence type="ECO:0000256" key="7">
    <source>
        <dbReference type="ARBA" id="ARBA00022777"/>
    </source>
</evidence>
<dbReference type="InterPro" id="IPR000764">
    <property type="entry name" value="Uridine_kinase-like"/>
</dbReference>
<evidence type="ECO:0000256" key="3">
    <source>
        <dbReference type="ARBA" id="ARBA00005408"/>
    </source>
</evidence>
<dbReference type="GeneID" id="36382943"/>
<dbReference type="UniPathway" id="UPA00574">
    <property type="reaction ID" value="UER00637"/>
</dbReference>
<accession>A0A090LLH1</accession>
<dbReference type="Gene3D" id="3.40.50.2020">
    <property type="match status" value="1"/>
</dbReference>
<proteinExistence type="inferred from homology"/>
<dbReference type="GO" id="GO:0004849">
    <property type="term" value="F:uridine kinase activity"/>
    <property type="evidence" value="ECO:0007669"/>
    <property type="project" value="UniProtKB-EC"/>
</dbReference>
<comment type="pathway">
    <text evidence="2">Pyrimidine metabolism; CTP biosynthesis via salvage pathway; CTP from cytidine: step 1/3.</text>
</comment>
<evidence type="ECO:0000313" key="14">
    <source>
        <dbReference type="WBParaSite" id="SRAE_2000519400.1"/>
    </source>
</evidence>
<evidence type="ECO:0000256" key="9">
    <source>
        <dbReference type="ARBA" id="ARBA00048909"/>
    </source>
</evidence>
<dbReference type="RefSeq" id="XP_024509762.1">
    <property type="nucleotide sequence ID" value="XM_024644176.1"/>
</dbReference>
<evidence type="ECO:0000259" key="11">
    <source>
        <dbReference type="Pfam" id="PF14681"/>
    </source>
</evidence>
<evidence type="ECO:0000313" key="15">
    <source>
        <dbReference type="WormBase" id="SRAE_2000519400"/>
    </source>
</evidence>
<feature type="domain" description="Phosphoribosyltransferase" evidence="11">
    <location>
        <begin position="395"/>
        <end position="488"/>
    </location>
</feature>
<evidence type="ECO:0000313" key="13">
    <source>
        <dbReference type="Proteomes" id="UP000035682"/>
    </source>
</evidence>
<dbReference type="Pfam" id="PF14681">
    <property type="entry name" value="UPRTase"/>
    <property type="match status" value="1"/>
</dbReference>
<dbReference type="SUPFAM" id="SSF53271">
    <property type="entry name" value="PRTase-like"/>
    <property type="match status" value="1"/>
</dbReference>
<evidence type="ECO:0000256" key="1">
    <source>
        <dbReference type="ARBA" id="ARBA00004690"/>
    </source>
</evidence>
<name>A0A090LLH1_STRRB</name>
<evidence type="ECO:0000256" key="2">
    <source>
        <dbReference type="ARBA" id="ARBA00004784"/>
    </source>
</evidence>
<dbReference type="EMBL" id="LN609529">
    <property type="protein sequence ID" value="CEF70565.1"/>
    <property type="molecule type" value="Genomic_DNA"/>
</dbReference>
<dbReference type="EC" id="2.7.1.48" evidence="4"/>
<dbReference type="Gene3D" id="3.40.50.300">
    <property type="entry name" value="P-loop containing nucleotide triphosphate hydrolases"/>
    <property type="match status" value="1"/>
</dbReference>
<dbReference type="GO" id="GO:0044206">
    <property type="term" value="P:UMP salvage"/>
    <property type="evidence" value="ECO:0007669"/>
    <property type="project" value="UniProtKB-UniPathway"/>
</dbReference>